<sequence length="83" mass="9476">MRPIDATPLKDFPREVIVLDSKVAERHANEAFYLRVQVNDEQIRAVRLTGEVTLPGARNAAVRLGYNPTHWLETRVGFPVMFD</sequence>
<organism evidence="1 2">
    <name type="scientific">Paraburkholderia unamae</name>
    <dbReference type="NCBI Taxonomy" id="219649"/>
    <lineage>
        <taxon>Bacteria</taxon>
        <taxon>Pseudomonadati</taxon>
        <taxon>Pseudomonadota</taxon>
        <taxon>Betaproteobacteria</taxon>
        <taxon>Burkholderiales</taxon>
        <taxon>Burkholderiaceae</taxon>
        <taxon>Paraburkholderia</taxon>
    </lineage>
</organism>
<comment type="caution">
    <text evidence="1">The sequence shown here is derived from an EMBL/GenBank/DDBJ whole genome shotgun (WGS) entry which is preliminary data.</text>
</comment>
<keyword evidence="2" id="KW-1185">Reference proteome</keyword>
<dbReference type="Proteomes" id="UP000245712">
    <property type="component" value="Unassembled WGS sequence"/>
</dbReference>
<reference evidence="1 2" key="1">
    <citation type="submission" date="2018-05" db="EMBL/GenBank/DDBJ databases">
        <title>Genomic Encyclopedia of Type Strains, Phase IV (KMG-V): Genome sequencing to study the core and pangenomes of soil and plant-associated prokaryotes.</title>
        <authorList>
            <person name="Whitman W."/>
        </authorList>
    </citation>
    <scope>NUCLEOTIDE SEQUENCE [LARGE SCALE GENOMIC DNA]</scope>
    <source>
        <strain evidence="1 2">SCZa-39</strain>
    </source>
</reference>
<dbReference type="EMBL" id="QEOB01000003">
    <property type="protein sequence ID" value="PVX85684.1"/>
    <property type="molecule type" value="Genomic_DNA"/>
</dbReference>
<protein>
    <submittedName>
        <fullName evidence="1">Uncharacterized protein</fullName>
    </submittedName>
</protein>
<accession>A0ABX5KTV7</accession>
<name>A0ABX5KTV7_9BURK</name>
<proteinExistence type="predicted"/>
<evidence type="ECO:0000313" key="2">
    <source>
        <dbReference type="Proteomes" id="UP000245712"/>
    </source>
</evidence>
<evidence type="ECO:0000313" key="1">
    <source>
        <dbReference type="EMBL" id="PVX85684.1"/>
    </source>
</evidence>
<gene>
    <name evidence="1" type="ORF">C7402_103261</name>
</gene>
<dbReference type="RefSeq" id="WP_116610205.1">
    <property type="nucleotide sequence ID" value="NZ_QEOB01000003.1"/>
</dbReference>